<proteinExistence type="predicted"/>
<evidence type="ECO:0000313" key="3">
    <source>
        <dbReference type="Proteomes" id="UP001454489"/>
    </source>
</evidence>
<dbReference type="Proteomes" id="UP001454489">
    <property type="component" value="Unassembled WGS sequence"/>
</dbReference>
<organism evidence="2 3">
    <name type="scientific">Maccoyibacter intestinihominis</name>
    <dbReference type="NCBI Taxonomy" id="3133499"/>
    <lineage>
        <taxon>Bacteria</taxon>
        <taxon>Bacillati</taxon>
        <taxon>Bacillota</taxon>
        <taxon>Clostridia</taxon>
        <taxon>Lachnospirales</taxon>
        <taxon>Lachnospiraceae</taxon>
        <taxon>Maccoyibacter</taxon>
    </lineage>
</organism>
<reference evidence="2 3" key="1">
    <citation type="submission" date="2024-03" db="EMBL/GenBank/DDBJ databases">
        <title>Human intestinal bacterial collection.</title>
        <authorList>
            <person name="Pauvert C."/>
            <person name="Hitch T.C.A."/>
            <person name="Clavel T."/>
        </authorList>
    </citation>
    <scope>NUCLEOTIDE SEQUENCE [LARGE SCALE GENOMIC DNA]</scope>
    <source>
        <strain evidence="2 3">CLA-AA-H185</strain>
    </source>
</reference>
<protein>
    <submittedName>
        <fullName evidence="2">Uncharacterized protein</fullName>
    </submittedName>
</protein>
<keyword evidence="3" id="KW-1185">Reference proteome</keyword>
<name>A0ABV1H9V4_9FIRM</name>
<evidence type="ECO:0000313" key="2">
    <source>
        <dbReference type="EMBL" id="MEQ2556485.1"/>
    </source>
</evidence>
<feature type="transmembrane region" description="Helical" evidence="1">
    <location>
        <begin position="35"/>
        <end position="53"/>
    </location>
</feature>
<feature type="transmembrane region" description="Helical" evidence="1">
    <location>
        <begin position="12"/>
        <end position="29"/>
    </location>
</feature>
<evidence type="ECO:0000256" key="1">
    <source>
        <dbReference type="SAM" id="Phobius"/>
    </source>
</evidence>
<accession>A0ABV1H9V4</accession>
<gene>
    <name evidence="2" type="ORF">WMO43_01135</name>
</gene>
<sequence length="186" mass="22199">MEVKMPYVKRMGLGGIMLEVIMVGCFWLLLADFKIGMVMGTIVTASVIMMSVIDQVIYHKYKIPITKEIVEREHQIILYGSASRVEVHNVWNIFKKLDWNSKGGVLFLLNEGVYFREWRENNPYEIMIPYKDIKKIRRYVFALMDIKIYYGDEKCEKFTVYRSKIWTKKIREFMKEAQKDEEVSKR</sequence>
<keyword evidence="1" id="KW-0472">Membrane</keyword>
<dbReference type="RefSeq" id="WP_177963720.1">
    <property type="nucleotide sequence ID" value="NZ_JBBMEX010000001.1"/>
</dbReference>
<comment type="caution">
    <text evidence="2">The sequence shown here is derived from an EMBL/GenBank/DDBJ whole genome shotgun (WGS) entry which is preliminary data.</text>
</comment>
<keyword evidence="1" id="KW-0812">Transmembrane</keyword>
<keyword evidence="1" id="KW-1133">Transmembrane helix</keyword>
<dbReference type="EMBL" id="JBBMEX010000001">
    <property type="protein sequence ID" value="MEQ2556485.1"/>
    <property type="molecule type" value="Genomic_DNA"/>
</dbReference>